<dbReference type="Proteomes" id="UP000557717">
    <property type="component" value="Unassembled WGS sequence"/>
</dbReference>
<proteinExistence type="predicted"/>
<gene>
    <name evidence="2" type="ORF">HNR46_001526</name>
</gene>
<sequence length="45" mass="5064">MRGEWFVDGGYAGHAITRIEAPIQNGKEVSNPMHRRNPESRDGLI</sequence>
<organism evidence="2 3">
    <name type="scientific">Haloferula luteola</name>
    <dbReference type="NCBI Taxonomy" id="595692"/>
    <lineage>
        <taxon>Bacteria</taxon>
        <taxon>Pseudomonadati</taxon>
        <taxon>Verrucomicrobiota</taxon>
        <taxon>Verrucomicrobiia</taxon>
        <taxon>Verrucomicrobiales</taxon>
        <taxon>Verrucomicrobiaceae</taxon>
        <taxon>Haloferula</taxon>
    </lineage>
</organism>
<keyword evidence="3" id="KW-1185">Reference proteome</keyword>
<evidence type="ECO:0000256" key="1">
    <source>
        <dbReference type="SAM" id="MobiDB-lite"/>
    </source>
</evidence>
<comment type="caution">
    <text evidence="2">The sequence shown here is derived from an EMBL/GenBank/DDBJ whole genome shotgun (WGS) entry which is preliminary data.</text>
</comment>
<dbReference type="AlphaFoldDB" id="A0A840VBI0"/>
<protein>
    <submittedName>
        <fullName evidence="2">Uncharacterized protein</fullName>
    </submittedName>
</protein>
<evidence type="ECO:0000313" key="3">
    <source>
        <dbReference type="Proteomes" id="UP000557717"/>
    </source>
</evidence>
<name>A0A840VBI0_9BACT</name>
<feature type="compositionally biased region" description="Basic and acidic residues" evidence="1">
    <location>
        <begin position="36"/>
        <end position="45"/>
    </location>
</feature>
<reference evidence="2 3" key="1">
    <citation type="submission" date="2020-08" db="EMBL/GenBank/DDBJ databases">
        <title>Genomic Encyclopedia of Type Strains, Phase IV (KMG-IV): sequencing the most valuable type-strain genomes for metagenomic binning, comparative biology and taxonomic classification.</title>
        <authorList>
            <person name="Goeker M."/>
        </authorList>
    </citation>
    <scope>NUCLEOTIDE SEQUENCE [LARGE SCALE GENOMIC DNA]</scope>
    <source>
        <strain evidence="2 3">YC6886</strain>
    </source>
</reference>
<accession>A0A840VBI0</accession>
<evidence type="ECO:0000313" key="2">
    <source>
        <dbReference type="EMBL" id="MBB5351290.1"/>
    </source>
</evidence>
<dbReference type="EMBL" id="JACHFD010000006">
    <property type="protein sequence ID" value="MBB5351290.1"/>
    <property type="molecule type" value="Genomic_DNA"/>
</dbReference>
<feature type="region of interest" description="Disordered" evidence="1">
    <location>
        <begin position="20"/>
        <end position="45"/>
    </location>
</feature>